<keyword evidence="4" id="KW-1185">Reference proteome</keyword>
<dbReference type="AlphaFoldDB" id="A0A397VCC1"/>
<dbReference type="Pfam" id="PF07707">
    <property type="entry name" value="BACK"/>
    <property type="match status" value="2"/>
</dbReference>
<dbReference type="PANTHER" id="PTHR45774:SF3">
    <property type="entry name" value="BTB (POZ) DOMAIN-CONTAINING 2B-RELATED"/>
    <property type="match status" value="1"/>
</dbReference>
<dbReference type="Gene3D" id="1.25.40.420">
    <property type="match status" value="2"/>
</dbReference>
<evidence type="ECO:0000313" key="4">
    <source>
        <dbReference type="Proteomes" id="UP000266673"/>
    </source>
</evidence>
<dbReference type="PANTHER" id="PTHR45774">
    <property type="entry name" value="BTB/POZ DOMAIN-CONTAINING"/>
    <property type="match status" value="1"/>
</dbReference>
<sequence length="715" mass="84234">MGKKGRYIYTTEITLNNLSDLETLQLLVAAEGLLLQDFIDSACKPLRDACFYHICSQPEIFFEHQRFTLLEKSLLILVLERDELGNLKEMEIWNYLIKWGIAQDNVLRNKVLKTLDENDYSILKNIIQDCIRLIRWNNISSTEFWQNRSFFQKVLSKEQYDDILAYYLDSTTPPAKIVMLKLRHKPTSQEVKKFEESSYLDLANINEKLLKERLNYDVIIRVDKGRNLKEFHAHSLILNTRSPDFFGNSSNLQVENDGKYSIITFENISARTFENILRYLYTAKIILDDLEVLQLFSAVNELNLKDFMDKIIFFMHQDLEGFMKHDSVDVLKIVFQYDECKSLRNMCLQFICSSPDSLFDHQKFIQLDKSIFTLILQRDDLGKLNEIDIWNYLVKWGIAIAKNELILQNEDMKTWKNDEYDILKNIIDEYIPLIRWYQISGKEFSQNLSFLENILSSKLYNNILNYHLDPNSLPKEIIILPPRYKLDHMPLIRSEQFNIIASWIDKKDLEKHDQSFLSGLFQSNNNSERTISKSKLKDSLYYNSNNNPYDFIPLYCSKRGGPDEFHKLCDNKGPTITIAKLRINNNSEICLFGGYNNLSWKYYGHKKNQYYTFSKSNKNFLFLFDDENDFTTSKIARVKKSCFAVGYCSDIGPIFGSKNYYYYFDSKPTFKKWLTKCSSKSNYPDFKTFAKLQKSSSYTVLDYDVWQVVKKKSLS</sequence>
<dbReference type="EMBL" id="QKWP01000479">
    <property type="protein sequence ID" value="RIB19358.1"/>
    <property type="molecule type" value="Genomic_DNA"/>
</dbReference>
<comment type="caution">
    <text evidence="3">The sequence shown here is derived from an EMBL/GenBank/DDBJ whole genome shotgun (WGS) entry which is preliminary data.</text>
</comment>
<dbReference type="Proteomes" id="UP000266673">
    <property type="component" value="Unassembled WGS sequence"/>
</dbReference>
<feature type="domain" description="BTB" evidence="1">
    <location>
        <begin position="216"/>
        <end position="289"/>
    </location>
</feature>
<dbReference type="Gene3D" id="3.30.710.10">
    <property type="entry name" value="Potassium Channel Kv1.1, Chain A"/>
    <property type="match status" value="1"/>
</dbReference>
<dbReference type="Pfam" id="PF00651">
    <property type="entry name" value="BTB"/>
    <property type="match status" value="1"/>
</dbReference>
<reference evidence="3 4" key="1">
    <citation type="submission" date="2018-06" db="EMBL/GenBank/DDBJ databases">
        <title>Comparative genomics reveals the genomic features of Rhizophagus irregularis, R. cerebriforme, R. diaphanum and Gigaspora rosea, and their symbiotic lifestyle signature.</title>
        <authorList>
            <person name="Morin E."/>
            <person name="San Clemente H."/>
            <person name="Chen E.C.H."/>
            <person name="De La Providencia I."/>
            <person name="Hainaut M."/>
            <person name="Kuo A."/>
            <person name="Kohler A."/>
            <person name="Murat C."/>
            <person name="Tang N."/>
            <person name="Roy S."/>
            <person name="Loubradou J."/>
            <person name="Henrissat B."/>
            <person name="Grigoriev I.V."/>
            <person name="Corradi N."/>
            <person name="Roux C."/>
            <person name="Martin F.M."/>
        </authorList>
    </citation>
    <scope>NUCLEOTIDE SEQUENCE [LARGE SCALE GENOMIC DNA]</scope>
    <source>
        <strain evidence="3 4">DAOM 194757</strain>
    </source>
</reference>
<organism evidence="3 4">
    <name type="scientific">Gigaspora rosea</name>
    <dbReference type="NCBI Taxonomy" id="44941"/>
    <lineage>
        <taxon>Eukaryota</taxon>
        <taxon>Fungi</taxon>
        <taxon>Fungi incertae sedis</taxon>
        <taxon>Mucoromycota</taxon>
        <taxon>Glomeromycotina</taxon>
        <taxon>Glomeromycetes</taxon>
        <taxon>Diversisporales</taxon>
        <taxon>Gigasporaceae</taxon>
        <taxon>Gigaspora</taxon>
    </lineage>
</organism>
<dbReference type="CDD" id="cd18186">
    <property type="entry name" value="BTB_POZ_ZBTB_KLHL-like"/>
    <property type="match status" value="1"/>
</dbReference>
<proteinExistence type="predicted"/>
<feature type="domain" description="TLDc" evidence="2">
    <location>
        <begin position="529"/>
        <end position="709"/>
    </location>
</feature>
<name>A0A397VCC1_9GLOM</name>
<evidence type="ECO:0000259" key="1">
    <source>
        <dbReference type="PROSITE" id="PS50097"/>
    </source>
</evidence>
<dbReference type="SUPFAM" id="SSF54695">
    <property type="entry name" value="POZ domain"/>
    <property type="match status" value="1"/>
</dbReference>
<accession>A0A397VCC1</accession>
<dbReference type="PROSITE" id="PS51886">
    <property type="entry name" value="TLDC"/>
    <property type="match status" value="1"/>
</dbReference>
<evidence type="ECO:0000313" key="3">
    <source>
        <dbReference type="EMBL" id="RIB19358.1"/>
    </source>
</evidence>
<evidence type="ECO:0008006" key="5">
    <source>
        <dbReference type="Google" id="ProtNLM"/>
    </source>
</evidence>
<gene>
    <name evidence="3" type="ORF">C2G38_1269986</name>
</gene>
<dbReference type="InterPro" id="IPR006571">
    <property type="entry name" value="TLDc_dom"/>
</dbReference>
<dbReference type="InterPro" id="IPR000210">
    <property type="entry name" value="BTB/POZ_dom"/>
</dbReference>
<protein>
    <recommendedName>
        <fullName evidence="5">BTB domain-containing protein</fullName>
    </recommendedName>
</protein>
<dbReference type="PROSITE" id="PS50097">
    <property type="entry name" value="BTB"/>
    <property type="match status" value="1"/>
</dbReference>
<evidence type="ECO:0000259" key="2">
    <source>
        <dbReference type="PROSITE" id="PS51886"/>
    </source>
</evidence>
<dbReference type="SMART" id="SM00225">
    <property type="entry name" value="BTB"/>
    <property type="match status" value="1"/>
</dbReference>
<dbReference type="InterPro" id="IPR011705">
    <property type="entry name" value="BACK"/>
</dbReference>
<dbReference type="InterPro" id="IPR011333">
    <property type="entry name" value="SKP1/BTB/POZ_sf"/>
</dbReference>
<dbReference type="OrthoDB" id="25620at2759"/>